<dbReference type="PANTHER" id="PTHR38034">
    <property type="entry name" value="INNER MEMBRANE PROTEIN YPJD"/>
    <property type="match status" value="1"/>
</dbReference>
<dbReference type="AlphaFoldDB" id="A0A9X3ISE0"/>
<dbReference type="Pfam" id="PF01578">
    <property type="entry name" value="Cytochrom_C_asm"/>
    <property type="match status" value="1"/>
</dbReference>
<feature type="transmembrane region" description="Helical" evidence="1">
    <location>
        <begin position="214"/>
        <end position="232"/>
    </location>
</feature>
<dbReference type="GO" id="GO:0017004">
    <property type="term" value="P:cytochrome complex assembly"/>
    <property type="evidence" value="ECO:0007669"/>
    <property type="project" value="InterPro"/>
</dbReference>
<reference evidence="3" key="1">
    <citation type="submission" date="2022-11" db="EMBL/GenBank/DDBJ databases">
        <title>Parathalassolutuus dongxingensis gen. nov., sp. nov., a novel member of family Oceanospirillaceae isolated from a coastal shrimp pond in Guangxi, China.</title>
        <authorList>
            <person name="Chen H."/>
        </authorList>
    </citation>
    <scope>NUCLEOTIDE SEQUENCE</scope>
    <source>
        <strain evidence="3">G-43</strain>
    </source>
</reference>
<comment type="caution">
    <text evidence="3">The sequence shown here is derived from an EMBL/GenBank/DDBJ whole genome shotgun (WGS) entry which is preliminary data.</text>
</comment>
<feature type="transmembrane region" description="Helical" evidence="1">
    <location>
        <begin position="126"/>
        <end position="153"/>
    </location>
</feature>
<dbReference type="PANTHER" id="PTHR38034:SF1">
    <property type="entry name" value="INNER MEMBRANE PROTEIN YPJD"/>
    <property type="match status" value="1"/>
</dbReference>
<feature type="domain" description="Cytochrome c assembly protein" evidence="2">
    <location>
        <begin position="70"/>
        <end position="266"/>
    </location>
</feature>
<feature type="transmembrane region" description="Helical" evidence="1">
    <location>
        <begin position="65"/>
        <end position="86"/>
    </location>
</feature>
<gene>
    <name evidence="3" type="primary">ccsA</name>
    <name evidence="3" type="ORF">OUO13_06315</name>
</gene>
<proteinExistence type="predicted"/>
<dbReference type="EMBL" id="JAPNOA010000019">
    <property type="protein sequence ID" value="MCY0964794.1"/>
    <property type="molecule type" value="Genomic_DNA"/>
</dbReference>
<dbReference type="RefSeq" id="WP_283173011.1">
    <property type="nucleotide sequence ID" value="NZ_JAPNOA010000019.1"/>
</dbReference>
<keyword evidence="1" id="KW-0812">Transmembrane</keyword>
<dbReference type="GO" id="GO:0005886">
    <property type="term" value="C:plasma membrane"/>
    <property type="evidence" value="ECO:0007669"/>
    <property type="project" value="TreeGrafter"/>
</dbReference>
<dbReference type="GO" id="GO:0020037">
    <property type="term" value="F:heme binding"/>
    <property type="evidence" value="ECO:0007669"/>
    <property type="project" value="InterPro"/>
</dbReference>
<dbReference type="InterPro" id="IPR052372">
    <property type="entry name" value="YpjD/HemX"/>
</dbReference>
<feature type="transmembrane region" description="Helical" evidence="1">
    <location>
        <begin position="6"/>
        <end position="22"/>
    </location>
</feature>
<evidence type="ECO:0000259" key="2">
    <source>
        <dbReference type="Pfam" id="PF01578"/>
    </source>
</evidence>
<organism evidence="3 4">
    <name type="scientific">Parathalassolituus penaei</name>
    <dbReference type="NCBI Taxonomy" id="2997323"/>
    <lineage>
        <taxon>Bacteria</taxon>
        <taxon>Pseudomonadati</taxon>
        <taxon>Pseudomonadota</taxon>
        <taxon>Gammaproteobacteria</taxon>
        <taxon>Oceanospirillales</taxon>
        <taxon>Oceanospirillaceae</taxon>
        <taxon>Parathalassolituus</taxon>
    </lineage>
</organism>
<sequence length="271" mass="30055">MSDLFVALPAVGLYLFTAFRQWQTIAGHQPANRGLVLTTTMIAALLHLGYLSFDAITGRAGGHAINFAFMEVGSLIGWVITLLLLFSSWKKPVENLFVGLFPMTAVVLLVAALADQHNPLGHLSYSLAWHILLSILAYSVFVIAAVQSILLFLQDKHLRQHKTHGLIRALPPLQIMDALLFEMIWLGMILLTLAFAVGWPGVVSLKEQHLVHKVVFASIGWMVFAMLLIGRYRFGWRGAVASRWTLTGTSFLILSYFGSKFVLEVLIARAN</sequence>
<dbReference type="InterPro" id="IPR002541">
    <property type="entry name" value="Cyt_c_assembly"/>
</dbReference>
<evidence type="ECO:0000256" key="1">
    <source>
        <dbReference type="SAM" id="Phobius"/>
    </source>
</evidence>
<feature type="transmembrane region" description="Helical" evidence="1">
    <location>
        <begin position="244"/>
        <end position="263"/>
    </location>
</feature>
<feature type="transmembrane region" description="Helical" evidence="1">
    <location>
        <begin position="34"/>
        <end position="53"/>
    </location>
</feature>
<evidence type="ECO:0000313" key="3">
    <source>
        <dbReference type="EMBL" id="MCY0964794.1"/>
    </source>
</evidence>
<feature type="transmembrane region" description="Helical" evidence="1">
    <location>
        <begin position="178"/>
        <end position="202"/>
    </location>
</feature>
<protein>
    <submittedName>
        <fullName evidence="3">Cytochrome c biogenesis protein CcsA</fullName>
    </submittedName>
</protein>
<evidence type="ECO:0000313" key="4">
    <source>
        <dbReference type="Proteomes" id="UP001150830"/>
    </source>
</evidence>
<accession>A0A9X3ISE0</accession>
<keyword evidence="1" id="KW-0472">Membrane</keyword>
<feature type="transmembrane region" description="Helical" evidence="1">
    <location>
        <begin position="93"/>
        <end position="114"/>
    </location>
</feature>
<keyword evidence="4" id="KW-1185">Reference proteome</keyword>
<dbReference type="Proteomes" id="UP001150830">
    <property type="component" value="Unassembled WGS sequence"/>
</dbReference>
<keyword evidence="1" id="KW-1133">Transmembrane helix</keyword>
<name>A0A9X3ISE0_9GAMM</name>